<dbReference type="SUPFAM" id="SSF110849">
    <property type="entry name" value="ParB/Sulfiredoxin"/>
    <property type="match status" value="1"/>
</dbReference>
<dbReference type="Proteomes" id="UP000247536">
    <property type="component" value="Unassembled WGS sequence"/>
</dbReference>
<dbReference type="InterPro" id="IPR004437">
    <property type="entry name" value="ParB/RepB/Spo0J"/>
</dbReference>
<dbReference type="Pfam" id="PF02195">
    <property type="entry name" value="ParB_N"/>
    <property type="match status" value="1"/>
</dbReference>
<dbReference type="NCBIfam" id="TIGR03454">
    <property type="entry name" value="partition_RepB"/>
    <property type="match status" value="1"/>
</dbReference>
<dbReference type="Gene3D" id="1.10.10.2830">
    <property type="match status" value="1"/>
</dbReference>
<dbReference type="Pfam" id="PF07506">
    <property type="entry name" value="RepB"/>
    <property type="match status" value="1"/>
</dbReference>
<dbReference type="InterPro" id="IPR037972">
    <property type="entry name" value="RepB_N"/>
</dbReference>
<dbReference type="CDD" id="cd16405">
    <property type="entry name" value="RepB_like_N"/>
    <property type="match status" value="1"/>
</dbReference>
<feature type="domain" description="ParB-like N-terminal" evidence="3">
    <location>
        <begin position="107"/>
        <end position="201"/>
    </location>
</feature>
<accession>A0ABX5NP36</accession>
<evidence type="ECO:0000313" key="4">
    <source>
        <dbReference type="EMBL" id="PYB72007.1"/>
    </source>
</evidence>
<organism evidence="4 5">
    <name type="scientific">Rhizobium wuzhouense</name>
    <dbReference type="NCBI Taxonomy" id="1986026"/>
    <lineage>
        <taxon>Bacteria</taxon>
        <taxon>Pseudomonadati</taxon>
        <taxon>Pseudomonadota</taxon>
        <taxon>Alphaproteobacteria</taxon>
        <taxon>Hyphomicrobiales</taxon>
        <taxon>Rhizobiaceae</taxon>
        <taxon>Rhizobium/Agrobacterium group</taxon>
        <taxon>Rhizobium</taxon>
    </lineage>
</organism>
<feature type="region of interest" description="Disordered" evidence="2">
    <location>
        <begin position="1"/>
        <end position="68"/>
    </location>
</feature>
<dbReference type="RefSeq" id="WP_110792953.1">
    <property type="nucleotide sequence ID" value="NZ_QJRY01000006.1"/>
</dbReference>
<reference evidence="4 5" key="1">
    <citation type="submission" date="2018-06" db="EMBL/GenBank/DDBJ databases">
        <title>Rhizobium wuzhouense sp. nov., isolated from roots of Oryza officinalis.</title>
        <authorList>
            <person name="Yuan T."/>
        </authorList>
    </citation>
    <scope>NUCLEOTIDE SEQUENCE [LARGE SCALE GENOMIC DNA]</scope>
    <source>
        <strain evidence="4 5">W44</strain>
    </source>
</reference>
<dbReference type="NCBIfam" id="TIGR00180">
    <property type="entry name" value="parB_part"/>
    <property type="match status" value="1"/>
</dbReference>
<evidence type="ECO:0000259" key="3">
    <source>
        <dbReference type="SMART" id="SM00470"/>
    </source>
</evidence>
<evidence type="ECO:0000256" key="2">
    <source>
        <dbReference type="SAM" id="MobiDB-lite"/>
    </source>
</evidence>
<dbReference type="InterPro" id="IPR003115">
    <property type="entry name" value="ParB_N"/>
</dbReference>
<keyword evidence="5" id="KW-1185">Reference proteome</keyword>
<comment type="similarity">
    <text evidence="1">Belongs to the ParB family.</text>
</comment>
<dbReference type="PANTHER" id="PTHR33375:SF1">
    <property type="entry name" value="CHROMOSOME-PARTITIONING PROTEIN PARB-RELATED"/>
    <property type="match status" value="1"/>
</dbReference>
<dbReference type="Gene3D" id="3.90.1530.30">
    <property type="match status" value="1"/>
</dbReference>
<dbReference type="InterPro" id="IPR036086">
    <property type="entry name" value="ParB/Sulfiredoxin_sf"/>
</dbReference>
<evidence type="ECO:0000313" key="5">
    <source>
        <dbReference type="Proteomes" id="UP000247536"/>
    </source>
</evidence>
<dbReference type="PANTHER" id="PTHR33375">
    <property type="entry name" value="CHROMOSOME-PARTITIONING PROTEIN PARB-RELATED"/>
    <property type="match status" value="1"/>
</dbReference>
<evidence type="ECO:0000256" key="1">
    <source>
        <dbReference type="ARBA" id="ARBA00006295"/>
    </source>
</evidence>
<comment type="caution">
    <text evidence="4">The sequence shown here is derived from an EMBL/GenBank/DDBJ whole genome shotgun (WGS) entry which is preliminary data.</text>
</comment>
<protein>
    <submittedName>
        <fullName evidence="4">Plasmid partitioning protein RepB</fullName>
    </submittedName>
</protein>
<gene>
    <name evidence="4" type="primary">repB</name>
    <name evidence="4" type="ORF">DMY87_17450</name>
</gene>
<proteinExistence type="inferred from homology"/>
<dbReference type="InterPro" id="IPR011111">
    <property type="entry name" value="Plasmid_RepB"/>
</dbReference>
<name>A0ABX5NP36_9HYPH</name>
<dbReference type="InterPro" id="IPR050336">
    <property type="entry name" value="Chromosome_partition/occlusion"/>
</dbReference>
<dbReference type="EMBL" id="QJRY01000006">
    <property type="protein sequence ID" value="PYB72007.1"/>
    <property type="molecule type" value="Genomic_DNA"/>
</dbReference>
<dbReference type="SUPFAM" id="SSF109709">
    <property type="entry name" value="KorB DNA-binding domain-like"/>
    <property type="match status" value="1"/>
</dbReference>
<sequence>MNGRDRKNSIKALFGDAIAPTQPSTPPSTRQAVPLAPQGRAPEVKSVGVQPLPEKPASPIPTDVGGSPLRAASGAVKAMGLSLNTIAREAEEARHLRQALEEGERVLSLPTSRIEASFVSDRLSAGDIDDPQFAELVESMRESGQQVPILVRPHPSEDGRFQVAYGHRRLRAAAALGIEVKALVRSLTDDQLILAQGKENAERRNLSFIERAAFARTLVARGFDRRLIGDALAVQKSELSRLLQVADGVPETVIRAIGPAPKAGRERWMKLVELFGAKGAPEAASDEVARATFRAADTDRRFELLLARLTQPAAARGEKTEPTELLAPGGRAFAGYKRQGRVVRIDFAKDVDEAFLDALSEHVRQAYAAHLKAQN</sequence>
<dbReference type="SMART" id="SM00470">
    <property type="entry name" value="ParB"/>
    <property type="match status" value="1"/>
</dbReference>
<dbReference type="InterPro" id="IPR017819">
    <property type="entry name" value="Plasmid_partition_RepB"/>
</dbReference>